<dbReference type="PANTHER" id="PTHR35893">
    <property type="entry name" value="INNER MEMBRANE PROTEIN-RELATED"/>
    <property type="match status" value="1"/>
</dbReference>
<feature type="transmembrane region" description="Helical" evidence="1">
    <location>
        <begin position="101"/>
        <end position="119"/>
    </location>
</feature>
<accession>A0ABT1YX23</accession>
<reference evidence="2" key="1">
    <citation type="submission" date="2022-07" db="EMBL/GenBank/DDBJ databases">
        <title>Pseudosulfitobacter sp. strain AP-MA-4, whole genome sequence.</title>
        <authorList>
            <person name="Jiang Y."/>
        </authorList>
    </citation>
    <scope>NUCLEOTIDE SEQUENCE</scope>
    <source>
        <strain evidence="2">AP-MA-4</strain>
    </source>
</reference>
<keyword evidence="1" id="KW-0472">Membrane</keyword>
<name>A0ABT1YX23_9RHOB</name>
<proteinExistence type="predicted"/>
<evidence type="ECO:0000313" key="3">
    <source>
        <dbReference type="Proteomes" id="UP001165396"/>
    </source>
</evidence>
<sequence length="122" mass="12942">MASTVASKTKPQATDTSDVSAQLELIKADIAQLTTLLGQLTSHKKDEASARVKQGVSDLKNTASEQATYARVRAAEAGEQVQDMAEQYYGQAEDAVRKQPALAVGIAAGLGFLVGMMTTRRN</sequence>
<keyword evidence="1" id="KW-1133">Transmembrane helix</keyword>
<protein>
    <recommendedName>
        <fullName evidence="4">Membrane-anchored ribosome-binding protein, inhibits growth in stationary phase, ElaB/YqjD/DUF883 family</fullName>
    </recommendedName>
</protein>
<dbReference type="RefSeq" id="WP_258293051.1">
    <property type="nucleotide sequence ID" value="NZ_JANKJG010000001.1"/>
</dbReference>
<keyword evidence="3" id="KW-1185">Reference proteome</keyword>
<dbReference type="InterPro" id="IPR010279">
    <property type="entry name" value="YqjD/ElaB"/>
</dbReference>
<gene>
    <name evidence="2" type="ORF">NTA49_02405</name>
</gene>
<keyword evidence="1" id="KW-0812">Transmembrane</keyword>
<organism evidence="2 3">
    <name type="scientific">Pseudosulfitobacter koreensis</name>
    <dbReference type="NCBI Taxonomy" id="2968472"/>
    <lineage>
        <taxon>Bacteria</taxon>
        <taxon>Pseudomonadati</taxon>
        <taxon>Pseudomonadota</taxon>
        <taxon>Alphaproteobacteria</taxon>
        <taxon>Rhodobacterales</taxon>
        <taxon>Roseobacteraceae</taxon>
        <taxon>Pseudosulfitobacter</taxon>
    </lineage>
</organism>
<dbReference type="PANTHER" id="PTHR35893:SF3">
    <property type="entry name" value="INNER MEMBRANE PROTEIN"/>
    <property type="match status" value="1"/>
</dbReference>
<dbReference type="EMBL" id="JANKJG010000001">
    <property type="protein sequence ID" value="MCR8825381.1"/>
    <property type="molecule type" value="Genomic_DNA"/>
</dbReference>
<evidence type="ECO:0000256" key="1">
    <source>
        <dbReference type="SAM" id="Phobius"/>
    </source>
</evidence>
<comment type="caution">
    <text evidence="2">The sequence shown here is derived from an EMBL/GenBank/DDBJ whole genome shotgun (WGS) entry which is preliminary data.</text>
</comment>
<dbReference type="Proteomes" id="UP001165396">
    <property type="component" value="Unassembled WGS sequence"/>
</dbReference>
<evidence type="ECO:0000313" key="2">
    <source>
        <dbReference type="EMBL" id="MCR8825381.1"/>
    </source>
</evidence>
<evidence type="ECO:0008006" key="4">
    <source>
        <dbReference type="Google" id="ProtNLM"/>
    </source>
</evidence>